<dbReference type="Pfam" id="PF00005">
    <property type="entry name" value="ABC_tran"/>
    <property type="match status" value="1"/>
</dbReference>
<reference evidence="11" key="1">
    <citation type="journal article" date="2019" name="Int. J. Syst. Evol. Microbiol.">
        <title>The Global Catalogue of Microorganisms (GCM) 10K type strain sequencing project: providing services to taxonomists for standard genome sequencing and annotation.</title>
        <authorList>
            <consortium name="The Broad Institute Genomics Platform"/>
            <consortium name="The Broad Institute Genome Sequencing Center for Infectious Disease"/>
            <person name="Wu L."/>
            <person name="Ma J."/>
        </authorList>
    </citation>
    <scope>NUCLEOTIDE SEQUENCE [LARGE SCALE GENOMIC DNA]</scope>
    <source>
        <strain evidence="11">JCM 16956</strain>
    </source>
</reference>
<keyword evidence="5" id="KW-0547">Nucleotide-binding</keyword>
<comment type="similarity">
    <text evidence="2">Belongs to the ABC transporter superfamily.</text>
</comment>
<dbReference type="InterPro" id="IPR017871">
    <property type="entry name" value="ABC_transporter-like_CS"/>
</dbReference>
<dbReference type="InterPro" id="IPR027417">
    <property type="entry name" value="P-loop_NTPase"/>
</dbReference>
<feature type="domain" description="ABC transporter" evidence="9">
    <location>
        <begin position="17"/>
        <end position="253"/>
    </location>
</feature>
<keyword evidence="6 10" id="KW-0067">ATP-binding</keyword>
<dbReference type="NCBIfam" id="TIGR01727">
    <property type="entry name" value="oligo_HPY"/>
    <property type="match status" value="1"/>
</dbReference>
<evidence type="ECO:0000313" key="11">
    <source>
        <dbReference type="Proteomes" id="UP001501000"/>
    </source>
</evidence>
<dbReference type="SUPFAM" id="SSF52540">
    <property type="entry name" value="P-loop containing nucleoside triphosphate hydrolases"/>
    <property type="match status" value="1"/>
</dbReference>
<evidence type="ECO:0000256" key="1">
    <source>
        <dbReference type="ARBA" id="ARBA00004202"/>
    </source>
</evidence>
<evidence type="ECO:0000256" key="3">
    <source>
        <dbReference type="ARBA" id="ARBA00022448"/>
    </source>
</evidence>
<evidence type="ECO:0000256" key="2">
    <source>
        <dbReference type="ARBA" id="ARBA00005417"/>
    </source>
</evidence>
<dbReference type="CDD" id="cd03257">
    <property type="entry name" value="ABC_NikE_OppD_transporters"/>
    <property type="match status" value="1"/>
</dbReference>
<dbReference type="PANTHER" id="PTHR43297">
    <property type="entry name" value="OLIGOPEPTIDE TRANSPORT ATP-BINDING PROTEIN APPD"/>
    <property type="match status" value="1"/>
</dbReference>
<comment type="subcellular location">
    <subcellularLocation>
        <location evidence="1">Cell membrane</location>
        <topology evidence="1">Peripheral membrane protein</topology>
    </subcellularLocation>
</comment>
<dbReference type="Proteomes" id="UP001501000">
    <property type="component" value="Unassembled WGS sequence"/>
</dbReference>
<dbReference type="InterPro" id="IPR050388">
    <property type="entry name" value="ABC_Ni/Peptide_Import"/>
</dbReference>
<evidence type="ECO:0000256" key="8">
    <source>
        <dbReference type="SAM" id="MobiDB-lite"/>
    </source>
</evidence>
<dbReference type="PROSITE" id="PS50893">
    <property type="entry name" value="ABC_TRANSPORTER_2"/>
    <property type="match status" value="1"/>
</dbReference>
<dbReference type="PANTHER" id="PTHR43297:SF2">
    <property type="entry name" value="DIPEPTIDE TRANSPORT ATP-BINDING PROTEIN DPPD"/>
    <property type="match status" value="1"/>
</dbReference>
<keyword evidence="7" id="KW-0472">Membrane</keyword>
<evidence type="ECO:0000313" key="10">
    <source>
        <dbReference type="EMBL" id="GAA3933610.1"/>
    </source>
</evidence>
<dbReference type="InterPro" id="IPR003593">
    <property type="entry name" value="AAA+_ATPase"/>
</dbReference>
<comment type="caution">
    <text evidence="10">The sequence shown here is derived from an EMBL/GenBank/DDBJ whole genome shotgun (WGS) entry which is preliminary data.</text>
</comment>
<accession>A0ABP7N1U5</accession>
<protein>
    <submittedName>
        <fullName evidence="10">ABC transporter ATP-binding protein</fullName>
    </submittedName>
</protein>
<evidence type="ECO:0000256" key="7">
    <source>
        <dbReference type="ARBA" id="ARBA00023136"/>
    </source>
</evidence>
<dbReference type="Gene3D" id="3.40.50.300">
    <property type="entry name" value="P-loop containing nucleotide triphosphate hydrolases"/>
    <property type="match status" value="1"/>
</dbReference>
<dbReference type="GO" id="GO:0005524">
    <property type="term" value="F:ATP binding"/>
    <property type="evidence" value="ECO:0007669"/>
    <property type="project" value="UniProtKB-KW"/>
</dbReference>
<gene>
    <name evidence="10" type="ORF">GCM10022244_47610</name>
</gene>
<dbReference type="RefSeq" id="WP_345286167.1">
    <property type="nucleotide sequence ID" value="NZ_BAABAJ010000019.1"/>
</dbReference>
<organism evidence="10 11">
    <name type="scientific">Streptomyces gulbargensis</name>
    <dbReference type="NCBI Taxonomy" id="364901"/>
    <lineage>
        <taxon>Bacteria</taxon>
        <taxon>Bacillati</taxon>
        <taxon>Actinomycetota</taxon>
        <taxon>Actinomycetes</taxon>
        <taxon>Kitasatosporales</taxon>
        <taxon>Streptomycetaceae</taxon>
        <taxon>Streptomyces</taxon>
    </lineage>
</organism>
<dbReference type="InterPro" id="IPR003439">
    <property type="entry name" value="ABC_transporter-like_ATP-bd"/>
</dbReference>
<feature type="region of interest" description="Disordered" evidence="8">
    <location>
        <begin position="259"/>
        <end position="278"/>
    </location>
</feature>
<sequence length="322" mass="33906">MPKPPPTPPRSRPEPLLTVDGLRISFSGTEAVRGVTFEVYAGEVLALVGESGAGKSLTARALLGMVPRAATVTGRVLLRGAPVTPADLGRRIARIPQDAQSALSPVHRVEDQLALAARSVRPLRRAEARALARRALAEVGLGPEAAAARPHALSGGMRQRAVIATALVNGPELVVADEPTTALDPERRERILTLLRERCADAGAALLLVSHDLEAVRRHADRVAVLHAGRVAELGPAARVLTRPAAPYTRGLLAALPTEDLPHRSRLPAPDGTPSVPGAPGCAFAPRCPRATDRCRAEEPDLRTAAGHRVACHHPYTEGEAA</sequence>
<dbReference type="PROSITE" id="PS00211">
    <property type="entry name" value="ABC_TRANSPORTER_1"/>
    <property type="match status" value="1"/>
</dbReference>
<evidence type="ECO:0000259" key="9">
    <source>
        <dbReference type="PROSITE" id="PS50893"/>
    </source>
</evidence>
<evidence type="ECO:0000256" key="4">
    <source>
        <dbReference type="ARBA" id="ARBA00022475"/>
    </source>
</evidence>
<dbReference type="SMART" id="SM00382">
    <property type="entry name" value="AAA"/>
    <property type="match status" value="1"/>
</dbReference>
<dbReference type="EMBL" id="BAABAJ010000019">
    <property type="protein sequence ID" value="GAA3933610.1"/>
    <property type="molecule type" value="Genomic_DNA"/>
</dbReference>
<keyword evidence="4" id="KW-1003">Cell membrane</keyword>
<name>A0ABP7N1U5_9ACTN</name>
<keyword evidence="11" id="KW-1185">Reference proteome</keyword>
<dbReference type="Pfam" id="PF08352">
    <property type="entry name" value="oligo_HPY"/>
    <property type="match status" value="1"/>
</dbReference>
<evidence type="ECO:0000256" key="6">
    <source>
        <dbReference type="ARBA" id="ARBA00022840"/>
    </source>
</evidence>
<evidence type="ECO:0000256" key="5">
    <source>
        <dbReference type="ARBA" id="ARBA00022741"/>
    </source>
</evidence>
<proteinExistence type="inferred from homology"/>
<keyword evidence="3" id="KW-0813">Transport</keyword>
<dbReference type="InterPro" id="IPR013563">
    <property type="entry name" value="Oligopep_ABC_C"/>
</dbReference>